<evidence type="ECO:0000259" key="5">
    <source>
        <dbReference type="Pfam" id="PF21530"/>
    </source>
</evidence>
<dbReference type="PANTHER" id="PTHR10492">
    <property type="match status" value="1"/>
</dbReference>
<dbReference type="KEGG" id="ani:ANIA_05278"/>
<name>Q5B2F2_EMENI</name>
<dbReference type="InParanoid" id="Q5B2F2"/>
<dbReference type="GO" id="GO:0043139">
    <property type="term" value="F:5'-3' DNA helicase activity"/>
    <property type="evidence" value="ECO:0007669"/>
    <property type="project" value="UniProtKB-EC"/>
</dbReference>
<dbReference type="SUPFAM" id="SSF52540">
    <property type="entry name" value="P-loop containing nucleoside triphosphate hydrolases"/>
    <property type="match status" value="2"/>
</dbReference>
<dbReference type="PANTHER" id="PTHR10492:SF57">
    <property type="entry name" value="ATP-DEPENDENT DNA HELICASE"/>
    <property type="match status" value="1"/>
</dbReference>
<dbReference type="OMA" id="CNGTRMQ"/>
<dbReference type="InterPro" id="IPR010285">
    <property type="entry name" value="DNA_helicase_pif1-like_DEAD"/>
</dbReference>
<dbReference type="Pfam" id="PF14214">
    <property type="entry name" value="Helitron_like_N"/>
    <property type="match status" value="1"/>
</dbReference>
<evidence type="ECO:0000256" key="2">
    <source>
        <dbReference type="SAM" id="MobiDB-lite"/>
    </source>
</evidence>
<keyword evidence="7" id="KW-1185">Reference proteome</keyword>
<dbReference type="InterPro" id="IPR049163">
    <property type="entry name" value="Pif1-like_2B_dom"/>
</dbReference>
<comment type="cofactor">
    <cofactor evidence="1">
        <name>Mg(2+)</name>
        <dbReference type="ChEBI" id="CHEBI:18420"/>
    </cofactor>
</comment>
<evidence type="ECO:0000259" key="4">
    <source>
        <dbReference type="Pfam" id="PF14214"/>
    </source>
</evidence>
<dbReference type="GO" id="GO:0006281">
    <property type="term" value="P:DNA repair"/>
    <property type="evidence" value="ECO:0007669"/>
    <property type="project" value="UniProtKB-KW"/>
</dbReference>
<evidence type="ECO:0000259" key="3">
    <source>
        <dbReference type="Pfam" id="PF05970"/>
    </source>
</evidence>
<dbReference type="Proteomes" id="UP000000560">
    <property type="component" value="Chromosome V"/>
</dbReference>
<keyword evidence="1" id="KW-0378">Hydrolase</keyword>
<protein>
    <recommendedName>
        <fullName evidence="1">ATP-dependent DNA helicase</fullName>
        <ecNumber evidence="1">5.6.2.3</ecNumber>
    </recommendedName>
</protein>
<feature type="domain" description="DNA helicase Pif1-like 2B" evidence="5">
    <location>
        <begin position="1401"/>
        <end position="1447"/>
    </location>
</feature>
<dbReference type="eggNOG" id="KOG0987">
    <property type="taxonomic scope" value="Eukaryota"/>
</dbReference>
<dbReference type="InterPro" id="IPR027417">
    <property type="entry name" value="P-loop_NTPase"/>
</dbReference>
<gene>
    <name evidence="6" type="ORF">ANIA_05278</name>
</gene>
<dbReference type="GO" id="GO:0006310">
    <property type="term" value="P:DNA recombination"/>
    <property type="evidence" value="ECO:0007669"/>
    <property type="project" value="UniProtKB-KW"/>
</dbReference>
<keyword evidence="1" id="KW-0233">DNA recombination</keyword>
<reference evidence="7" key="1">
    <citation type="journal article" date="2005" name="Nature">
        <title>Sequencing of Aspergillus nidulans and comparative analysis with A. fumigatus and A. oryzae.</title>
        <authorList>
            <person name="Galagan J.E."/>
            <person name="Calvo S.E."/>
            <person name="Cuomo C."/>
            <person name="Ma L.J."/>
            <person name="Wortman J.R."/>
            <person name="Batzoglou S."/>
            <person name="Lee S.I."/>
            <person name="Basturkmen M."/>
            <person name="Spevak C.C."/>
            <person name="Clutterbuck J."/>
            <person name="Kapitonov V."/>
            <person name="Jurka J."/>
            <person name="Scazzocchio C."/>
            <person name="Farman M."/>
            <person name="Butler J."/>
            <person name="Purcell S."/>
            <person name="Harris S."/>
            <person name="Braus G.H."/>
            <person name="Draht O."/>
            <person name="Busch S."/>
            <person name="D'Enfert C."/>
            <person name="Bouchier C."/>
            <person name="Goldman G.H."/>
            <person name="Bell-Pedersen D."/>
            <person name="Griffiths-Jones S."/>
            <person name="Doonan J.H."/>
            <person name="Yu J."/>
            <person name="Vienken K."/>
            <person name="Pain A."/>
            <person name="Freitag M."/>
            <person name="Selker E.U."/>
            <person name="Archer D.B."/>
            <person name="Penalva M.A."/>
            <person name="Oakley B.R."/>
            <person name="Momany M."/>
            <person name="Tanaka T."/>
            <person name="Kumagai T."/>
            <person name="Asai K."/>
            <person name="Machida M."/>
            <person name="Nierman W.C."/>
            <person name="Denning D.W."/>
            <person name="Caddick M."/>
            <person name="Hynes M."/>
            <person name="Paoletti M."/>
            <person name="Fischer R."/>
            <person name="Miller B."/>
            <person name="Dyer P."/>
            <person name="Sachs M.S."/>
            <person name="Osmani S.A."/>
            <person name="Birren B.W."/>
        </authorList>
    </citation>
    <scope>NUCLEOTIDE SEQUENCE [LARGE SCALE GENOMIC DNA]</scope>
    <source>
        <strain evidence="7">FGSC A4 / ATCC 38163 / CBS 112.46 / NRRL 194 / M139</strain>
    </source>
</reference>
<dbReference type="GO" id="GO:0005524">
    <property type="term" value="F:ATP binding"/>
    <property type="evidence" value="ECO:0007669"/>
    <property type="project" value="UniProtKB-KW"/>
</dbReference>
<comment type="catalytic activity">
    <reaction evidence="1">
        <text>ATP + H2O = ADP + phosphate + H(+)</text>
        <dbReference type="Rhea" id="RHEA:13065"/>
        <dbReference type="ChEBI" id="CHEBI:15377"/>
        <dbReference type="ChEBI" id="CHEBI:15378"/>
        <dbReference type="ChEBI" id="CHEBI:30616"/>
        <dbReference type="ChEBI" id="CHEBI:43474"/>
        <dbReference type="ChEBI" id="CHEBI:456216"/>
        <dbReference type="EC" id="5.6.2.3"/>
    </reaction>
</comment>
<dbReference type="GeneID" id="2871570"/>
<evidence type="ECO:0000256" key="1">
    <source>
        <dbReference type="RuleBase" id="RU363044"/>
    </source>
</evidence>
<evidence type="ECO:0000313" key="6">
    <source>
        <dbReference type="EMBL" id="CBF82188.1"/>
    </source>
</evidence>
<dbReference type="STRING" id="227321.Q5B2F2"/>
<dbReference type="OrthoDB" id="4332274at2759"/>
<sequence>MYSTPTRHLFFFASVTDRYGPPSVNKHLAAVFFPIPHICIVHIALSYYCICLENVRRLFPVTTDVISVGVTGRISNFSGRLIPPGVALLHGSLASPVDARASFGVGDDYQQSASILANTPPPADLTDIHNAGYDEDFQAGVSDDEDEPPAAAPPLPISVGNTSVYRGYRSQLHRMRPLNIGRMDLECPDCHGLHWKAERDKGTSIAAPKFGKCCGGGNNFIPPVEVPTFLQRLFNGSDHDNGRHFRQNARLYNCAFSMTSFNAGEDPRLKGQHGPFQIQGQLVHFLGPLLPDADRPPAFAQLWIYDRLTDAARDRNRALATAVRCTRFSDLRPGIVGELTEWFELHNRFSQQFMSATEQLFANEARGTPAELLLGPGINLVAVEGTDKRRYNLPREGEQVAALLIDPTVNDLDHGTFREVILQLRHPVNGSGLKRIDPSHAGYLPMQYPLFFPYGDDGWHWGCRRLDGLRLSARMYHAYRVHIRRREFSPWHYGGRLWQQYLVDAWGTIEQAKLEWIRHNQTTIRAELYSGLTDALAAADGDVLVANNTGQRVILPSNVVGTPRYMQQLFQDAMAICQFYGPPSLFITFTANPAWDEVTRELRPGETWEDRPDIVSRVFNILRAEMVDELCKKKLFGVAPGRFFTIEYQKRGLPHMHLVLFLEERERFLDAAHIDEMVSAELPDPREDLELYKLVKKHMIHAPCGPVYNSRAPCCDKHSDSNMIYCTKRFPKAEQYETQPIEEGYPLYRRRADPRGAYRIKAKNNDMVRIDNTWVVPYNPYLLKRFRSHINVEVCRGVDVIKYITKYIYKGPDRASMRSKVADEVDLYLDARYVGASEAVWRLLRFPLHQEWPPVTALHVHEPARHLVYYNSNAGMRELEDCIDGGKSMLMGFFEYNAHAANPANAALALNRYLYAKMPQFFTWDKADRIWRPRTRNRFAIGLCVGPVSFEDLRTHDGILYPTFKAACNARGLLKDDREWHHAFEESVGSAIGAQLRTLFVVALTSGTLNDPPCLWEEFKCRICSDLEHYEIRRMDNPPDIEDRHIDYGLFIIARMLAEHGERETLDRYGLPLWTAAWGRLEPQTDVLVPFIPPVDLARRVDALIPSLNIDQRRHFDTVSAAMADRSGECFYLQGAGGTAQGKTVLCIASSGIASLLLPYGRTSHSTFGIPLALHEESTCAVTLRSTRARVLAGVDLIIWDEAPMQHRHAFEAVDRLLQDILKVKQLFGGISVLTGGDWQQCLPVVPKAPRAGIISATLRRSYIWPRLRAILRLTQNMRLPSVGINRLFSQLLARMSVDNTMHGTLELPDYVMDSASMSVEELCERVFPAADMTHCHTADFQASDPDFFAGRAILSMRNSALVEFNDRITDSMRSQESMRYSADEALTDNVAEGVEEITHEFLQSVDLPGLPPARLRLKVGMPIMLLRNLRATEGLCNGTRMQIVELCRYTIRARILTGDFRGSVHLIPRITLYSKPGDLHYVLSRTQFPVRPCFAITTNKSQGQSLQQVGVDLRVPAFSHGQLYVAMSRVTDVRRLSVLLPPGVRTTNNVVYPEVLQDIASLDDVPDWDDGMVTDEAA</sequence>
<dbReference type="Pfam" id="PF21530">
    <property type="entry name" value="Pif1_2B_dom"/>
    <property type="match status" value="1"/>
</dbReference>
<reference evidence="7" key="2">
    <citation type="journal article" date="2009" name="Fungal Genet. Biol.">
        <title>The 2008 update of the Aspergillus nidulans genome annotation: a community effort.</title>
        <authorList>
            <person name="Wortman J.R."/>
            <person name="Gilsenan J.M."/>
            <person name="Joardar V."/>
            <person name="Deegan J."/>
            <person name="Clutterbuck J."/>
            <person name="Andersen M.R."/>
            <person name="Archer D."/>
            <person name="Bencina M."/>
            <person name="Braus G."/>
            <person name="Coutinho P."/>
            <person name="von Dohren H."/>
            <person name="Doonan J."/>
            <person name="Driessen A.J."/>
            <person name="Durek P."/>
            <person name="Espeso E."/>
            <person name="Fekete E."/>
            <person name="Flipphi M."/>
            <person name="Estrada C.G."/>
            <person name="Geysens S."/>
            <person name="Goldman G."/>
            <person name="de Groot P.W."/>
            <person name="Hansen K."/>
            <person name="Harris S.D."/>
            <person name="Heinekamp T."/>
            <person name="Helmstaedt K."/>
            <person name="Henrissat B."/>
            <person name="Hofmann G."/>
            <person name="Homan T."/>
            <person name="Horio T."/>
            <person name="Horiuchi H."/>
            <person name="James S."/>
            <person name="Jones M."/>
            <person name="Karaffa L."/>
            <person name="Karanyi Z."/>
            <person name="Kato M."/>
            <person name="Keller N."/>
            <person name="Kelly D.E."/>
            <person name="Kiel J.A."/>
            <person name="Kim J.M."/>
            <person name="van der Klei I.J."/>
            <person name="Klis F.M."/>
            <person name="Kovalchuk A."/>
            <person name="Krasevec N."/>
            <person name="Kubicek C.P."/>
            <person name="Liu B."/>
            <person name="Maccabe A."/>
            <person name="Meyer V."/>
            <person name="Mirabito P."/>
            <person name="Miskei M."/>
            <person name="Mos M."/>
            <person name="Mullins J."/>
            <person name="Nelson D.R."/>
            <person name="Nielsen J."/>
            <person name="Oakley B.R."/>
            <person name="Osmani S.A."/>
            <person name="Pakula T."/>
            <person name="Paszewski A."/>
            <person name="Paulsen I."/>
            <person name="Pilsyk S."/>
            <person name="Pocsi I."/>
            <person name="Punt P.J."/>
            <person name="Ram A.F."/>
            <person name="Ren Q."/>
            <person name="Robellet X."/>
            <person name="Robson G."/>
            <person name="Seiboth B."/>
            <person name="van Solingen P."/>
            <person name="Specht T."/>
            <person name="Sun J."/>
            <person name="Taheri-Talesh N."/>
            <person name="Takeshita N."/>
            <person name="Ussery D."/>
            <person name="vanKuyk P.A."/>
            <person name="Visser H."/>
            <person name="van de Vondervoort P.J."/>
            <person name="de Vries R.P."/>
            <person name="Walton J."/>
            <person name="Xiang X."/>
            <person name="Xiong Y."/>
            <person name="Zeng A.P."/>
            <person name="Brandt B.W."/>
            <person name="Cornell M.J."/>
            <person name="van den Hondel C.A."/>
            <person name="Visser J."/>
            <person name="Oliver S.G."/>
            <person name="Turner G."/>
        </authorList>
    </citation>
    <scope>GENOME REANNOTATION</scope>
    <source>
        <strain evidence="7">FGSC A4 / ATCC 38163 / CBS 112.46 / NRRL 194 / M139</strain>
    </source>
</reference>
<dbReference type="RefSeq" id="XP_662882.1">
    <property type="nucleotide sequence ID" value="XM_657790.1"/>
</dbReference>
<accession>Q5B2F2</accession>
<feature type="domain" description="Helitron helicase-like" evidence="4">
    <location>
        <begin position="476"/>
        <end position="660"/>
    </location>
</feature>
<evidence type="ECO:0000313" key="7">
    <source>
        <dbReference type="Proteomes" id="UP000000560"/>
    </source>
</evidence>
<dbReference type="GO" id="GO:0016887">
    <property type="term" value="F:ATP hydrolysis activity"/>
    <property type="evidence" value="ECO:0007669"/>
    <property type="project" value="RHEA"/>
</dbReference>
<keyword evidence="1" id="KW-0067">ATP-binding</keyword>
<keyword evidence="1" id="KW-0347">Helicase</keyword>
<feature type="region of interest" description="Disordered" evidence="2">
    <location>
        <begin position="137"/>
        <end position="156"/>
    </location>
</feature>
<comment type="similarity">
    <text evidence="1">Belongs to the helicase family.</text>
</comment>
<dbReference type="GO" id="GO:0000723">
    <property type="term" value="P:telomere maintenance"/>
    <property type="evidence" value="ECO:0007669"/>
    <property type="project" value="InterPro"/>
</dbReference>
<proteinExistence type="inferred from homology"/>
<feature type="domain" description="DNA helicase Pif1-like DEAD-box helicase" evidence="3">
    <location>
        <begin position="1108"/>
        <end position="1284"/>
    </location>
</feature>
<dbReference type="HOGENOM" id="CLU_001324_0_3_1"/>
<dbReference type="Pfam" id="PF05970">
    <property type="entry name" value="PIF1"/>
    <property type="match status" value="1"/>
</dbReference>
<accession>C8VH07</accession>
<keyword evidence="1" id="KW-0234">DNA repair</keyword>
<dbReference type="Gene3D" id="3.40.50.300">
    <property type="entry name" value="P-loop containing nucleotide triphosphate hydrolases"/>
    <property type="match status" value="1"/>
</dbReference>
<keyword evidence="1" id="KW-0547">Nucleotide-binding</keyword>
<keyword evidence="1" id="KW-0227">DNA damage</keyword>
<dbReference type="EMBL" id="BN001305">
    <property type="protein sequence ID" value="CBF82188.1"/>
    <property type="molecule type" value="Genomic_DNA"/>
</dbReference>
<feature type="compositionally biased region" description="Acidic residues" evidence="2">
    <location>
        <begin position="137"/>
        <end position="148"/>
    </location>
</feature>
<dbReference type="EC" id="5.6.2.3" evidence="1"/>
<dbReference type="InterPro" id="IPR025476">
    <property type="entry name" value="Helitron_helicase-like"/>
</dbReference>
<organism evidence="6 7">
    <name type="scientific">Emericella nidulans (strain FGSC A4 / ATCC 38163 / CBS 112.46 / NRRL 194 / M139)</name>
    <name type="common">Aspergillus nidulans</name>
    <dbReference type="NCBI Taxonomy" id="227321"/>
    <lineage>
        <taxon>Eukaryota</taxon>
        <taxon>Fungi</taxon>
        <taxon>Dikarya</taxon>
        <taxon>Ascomycota</taxon>
        <taxon>Pezizomycotina</taxon>
        <taxon>Eurotiomycetes</taxon>
        <taxon>Eurotiomycetidae</taxon>
        <taxon>Eurotiales</taxon>
        <taxon>Aspergillaceae</taxon>
        <taxon>Aspergillus</taxon>
        <taxon>Aspergillus subgen. Nidulantes</taxon>
    </lineage>
</organism>